<accession>A0A3E2NLD4</accession>
<dbReference type="OrthoDB" id="798550at2"/>
<dbReference type="Proteomes" id="UP000260823">
    <property type="component" value="Unassembled WGS sequence"/>
</dbReference>
<sequence length="98" mass="11538">MLPENLYKRRRNHNNTPPLVLLILTNCIVFALLIQFFAACDKVNNFFWAALAVLAFYNLYTIRRNPDEHNRLNIIIYSASIIGMIVTFYFMSRQPHNC</sequence>
<keyword evidence="3" id="KW-1185">Reference proteome</keyword>
<evidence type="ECO:0000256" key="1">
    <source>
        <dbReference type="SAM" id="Phobius"/>
    </source>
</evidence>
<evidence type="ECO:0000313" key="2">
    <source>
        <dbReference type="EMBL" id="RFZ81806.1"/>
    </source>
</evidence>
<dbReference type="RefSeq" id="WP_117384626.1">
    <property type="nucleotide sequence ID" value="NZ_QWDE01000004.1"/>
</dbReference>
<proteinExistence type="predicted"/>
<name>A0A3E2NLD4_9SPHI</name>
<feature type="transmembrane region" description="Helical" evidence="1">
    <location>
        <begin position="20"/>
        <end position="39"/>
    </location>
</feature>
<feature type="transmembrane region" description="Helical" evidence="1">
    <location>
        <begin position="45"/>
        <end position="62"/>
    </location>
</feature>
<protein>
    <submittedName>
        <fullName evidence="2">Uncharacterized protein</fullName>
    </submittedName>
</protein>
<keyword evidence="1" id="KW-0812">Transmembrane</keyword>
<reference evidence="2 3" key="1">
    <citation type="submission" date="2018-08" db="EMBL/GenBank/DDBJ databases">
        <title>Mucilaginibacter terrae sp. nov., isolated from manganese diggings.</title>
        <authorList>
            <person name="Huang Y."/>
            <person name="Zhou Z."/>
        </authorList>
    </citation>
    <scope>NUCLEOTIDE SEQUENCE [LARGE SCALE GENOMIC DNA]</scope>
    <source>
        <strain evidence="2 3">ZH6</strain>
    </source>
</reference>
<keyword evidence="1" id="KW-0472">Membrane</keyword>
<dbReference type="EMBL" id="QWDE01000004">
    <property type="protein sequence ID" value="RFZ81806.1"/>
    <property type="molecule type" value="Genomic_DNA"/>
</dbReference>
<feature type="transmembrane region" description="Helical" evidence="1">
    <location>
        <begin position="74"/>
        <end position="92"/>
    </location>
</feature>
<organism evidence="2 3">
    <name type="scientific">Mucilaginibacter terrenus</name>
    <dbReference type="NCBI Taxonomy" id="2482727"/>
    <lineage>
        <taxon>Bacteria</taxon>
        <taxon>Pseudomonadati</taxon>
        <taxon>Bacteroidota</taxon>
        <taxon>Sphingobacteriia</taxon>
        <taxon>Sphingobacteriales</taxon>
        <taxon>Sphingobacteriaceae</taxon>
        <taxon>Mucilaginibacter</taxon>
    </lineage>
</organism>
<dbReference type="AlphaFoldDB" id="A0A3E2NLD4"/>
<comment type="caution">
    <text evidence="2">The sequence shown here is derived from an EMBL/GenBank/DDBJ whole genome shotgun (WGS) entry which is preliminary data.</text>
</comment>
<keyword evidence="1" id="KW-1133">Transmembrane helix</keyword>
<evidence type="ECO:0000313" key="3">
    <source>
        <dbReference type="Proteomes" id="UP000260823"/>
    </source>
</evidence>
<gene>
    <name evidence="2" type="ORF">DYU05_18465</name>
</gene>